<keyword evidence="1" id="KW-0732">Signal</keyword>
<dbReference type="AlphaFoldDB" id="B2KCI1"/>
<evidence type="ECO:0000313" key="2">
    <source>
        <dbReference type="EMBL" id="ACC98102.1"/>
    </source>
</evidence>
<dbReference type="HOGENOM" id="CLU_684636_0_0_0"/>
<keyword evidence="3" id="KW-1185">Reference proteome</keyword>
<reference evidence="2 3" key="1">
    <citation type="journal article" date="2009" name="Appl. Environ. Microbiol.">
        <title>Genomic analysis of 'Elusimicrobium minutum,' the first cultivated representative of the phylum 'Elusimicrobia' (formerly termite group 1).</title>
        <authorList>
            <person name="Herlemann D.P.R."/>
            <person name="Geissinger O."/>
            <person name="Ikeda-Ohtsubo W."/>
            <person name="Kunin V."/>
            <person name="Sun H."/>
            <person name="Lapidus A."/>
            <person name="Hugenholtz P."/>
            <person name="Brune A."/>
        </authorList>
    </citation>
    <scope>NUCLEOTIDE SEQUENCE [LARGE SCALE GENOMIC DNA]</scope>
    <source>
        <strain evidence="2 3">Pei191</strain>
    </source>
</reference>
<accession>B2KCI1</accession>
<dbReference type="RefSeq" id="WP_012414717.1">
    <property type="nucleotide sequence ID" value="NC_010644.1"/>
</dbReference>
<gene>
    <name evidence="2" type="ordered locus">Emin_0547</name>
</gene>
<organism evidence="2 3">
    <name type="scientific">Elusimicrobium minutum (strain Pei191)</name>
    <dbReference type="NCBI Taxonomy" id="445932"/>
    <lineage>
        <taxon>Bacteria</taxon>
        <taxon>Pseudomonadati</taxon>
        <taxon>Elusimicrobiota</taxon>
        <taxon>Elusimicrobia</taxon>
        <taxon>Elusimicrobiales</taxon>
        <taxon>Elusimicrobiaceae</taxon>
        <taxon>Elusimicrobium</taxon>
    </lineage>
</organism>
<evidence type="ECO:0000256" key="1">
    <source>
        <dbReference type="SAM" id="SignalP"/>
    </source>
</evidence>
<feature type="chain" id="PRO_5002780052" evidence="1">
    <location>
        <begin position="20"/>
        <end position="402"/>
    </location>
</feature>
<protein>
    <submittedName>
        <fullName evidence="2">Uncharacterized protein</fullName>
    </submittedName>
</protein>
<name>B2KCI1_ELUMP</name>
<feature type="signal peptide" evidence="1">
    <location>
        <begin position="1"/>
        <end position="19"/>
    </location>
</feature>
<dbReference type="Proteomes" id="UP000001029">
    <property type="component" value="Chromosome"/>
</dbReference>
<sequence length="402" mass="44508">MKKLLGLLLVLALVVPAKADILKNLKSTGEIQVIGDSVNREFMGPGGSYSNITLRVLYGLNFDLAEDVKANLTMAYYNMWGQNTGNGFMSTYHTGRPFQDYLNEVDLIEANVVLSNLFDCLEAKVGRQFYGDEDSAIIYLGPNHYNTRQLDYRQAKSVDAAVISYAGEMVSWGFIYSKVNELDTAANLDATILGLDVKANVNDNFKAQGYFYNFRNDDSSSFSSGTTEKYLGIYGAKGTFNADIFTLSAEYARNVGGEDAFDHDKGSLLKIDASVDLGAFTPRGTIVRAENFRSYGNYRPGIIVGQEIESTTTMPQDLFFEDIFVGNLGVDMKFAALDKFVFSIDGFAFNDRNIKDSTSYEANAMAKYNMNPNVELHVAVGGFHEHSIDNVYKAQGGMLIRF</sequence>
<evidence type="ECO:0000313" key="3">
    <source>
        <dbReference type="Proteomes" id="UP000001029"/>
    </source>
</evidence>
<dbReference type="EMBL" id="CP001055">
    <property type="protein sequence ID" value="ACC98102.1"/>
    <property type="molecule type" value="Genomic_DNA"/>
</dbReference>
<proteinExistence type="predicted"/>
<dbReference type="OrthoDB" id="9800736at2"/>
<dbReference type="STRING" id="445932.Emin_0547"/>
<dbReference type="KEGG" id="emi:Emin_0547"/>